<gene>
    <name evidence="1" type="ORF">BZL29_4546</name>
</gene>
<dbReference type="EMBL" id="MVBN01000004">
    <property type="protein sequence ID" value="OOK74672.1"/>
    <property type="molecule type" value="Genomic_DNA"/>
</dbReference>
<organism evidence="1 2">
    <name type="scientific">Mycobacterium kansasii</name>
    <dbReference type="NCBI Taxonomy" id="1768"/>
    <lineage>
        <taxon>Bacteria</taxon>
        <taxon>Bacillati</taxon>
        <taxon>Actinomycetota</taxon>
        <taxon>Actinomycetes</taxon>
        <taxon>Mycobacteriales</taxon>
        <taxon>Mycobacteriaceae</taxon>
        <taxon>Mycobacterium</taxon>
    </lineage>
</organism>
<name>A0A1V3X6B8_MYCKA</name>
<reference evidence="1 2" key="1">
    <citation type="submission" date="2017-02" db="EMBL/GenBank/DDBJ databases">
        <title>Complete genome sequences of Mycobacterium kansasii strains isolated from rhesus macaques.</title>
        <authorList>
            <person name="Panda A."/>
            <person name="Nagaraj S."/>
            <person name="Zhao X."/>
            <person name="Tettelin H."/>
            <person name="Detolla L.J."/>
        </authorList>
    </citation>
    <scope>NUCLEOTIDE SEQUENCE [LARGE SCALE GENOMIC DNA]</scope>
    <source>
        <strain evidence="1 2">11-3469</strain>
    </source>
</reference>
<evidence type="ECO:0000313" key="1">
    <source>
        <dbReference type="EMBL" id="OOK74672.1"/>
    </source>
</evidence>
<accession>A0A1V3X6B8</accession>
<dbReference type="AlphaFoldDB" id="A0A1V3X6B8"/>
<proteinExistence type="predicted"/>
<evidence type="ECO:0000313" key="2">
    <source>
        <dbReference type="Proteomes" id="UP000188532"/>
    </source>
</evidence>
<dbReference type="Proteomes" id="UP000188532">
    <property type="component" value="Unassembled WGS sequence"/>
</dbReference>
<protein>
    <submittedName>
        <fullName evidence="1">Uncharacterized protein</fullName>
    </submittedName>
</protein>
<sequence length="253" mass="27086">MQQVGAARTPNGRRKDGVFGDDCILAEGGFVEAIQPLLVGVEGDSRTGTDQFARSCGWPVLRRRVGGIGLVACELGHLGSPAKRLVRIESAFAARRPSEGGESTAIGLASKSIDTERSYVAYGVARQHRPGRWIARSEIGVRGPDAVAVQWSPSDVTTAATADPQVCDMPLTSSLRRIQIGRAGRTCDGRYRPRLKSLPGEHSASDVAAEALWVTASSGQHLIVSNPPQPLCTELGYPVSYRWWTAKVGSLPR</sequence>
<comment type="caution">
    <text evidence="1">The sequence shown here is derived from an EMBL/GenBank/DDBJ whole genome shotgun (WGS) entry which is preliminary data.</text>
</comment>